<proteinExistence type="predicted"/>
<keyword evidence="2" id="KW-1185">Reference proteome</keyword>
<accession>A0ABY1B5C8</accession>
<dbReference type="EMBL" id="FOFP01000002">
    <property type="protein sequence ID" value="SEP94546.1"/>
    <property type="molecule type" value="Genomic_DNA"/>
</dbReference>
<evidence type="ECO:0000313" key="1">
    <source>
        <dbReference type="EMBL" id="SEP94546.1"/>
    </source>
</evidence>
<protein>
    <submittedName>
        <fullName evidence="1">Uncharacterized protein</fullName>
    </submittedName>
</protein>
<reference evidence="1 2" key="1">
    <citation type="submission" date="2016-10" db="EMBL/GenBank/DDBJ databases">
        <authorList>
            <person name="Varghese N."/>
            <person name="Submissions S."/>
        </authorList>
    </citation>
    <scope>NUCLEOTIDE SEQUENCE [LARGE SCALE GENOMIC DNA]</scope>
    <source>
        <strain evidence="1 2">CIP 109853</strain>
    </source>
</reference>
<name>A0ABY1B5C8_9PSED</name>
<dbReference type="RefSeq" id="WP_069516118.1">
    <property type="nucleotide sequence ID" value="NZ_FOFP01000002.1"/>
</dbReference>
<gene>
    <name evidence="1" type="ORF">SAMN05216600_102362</name>
</gene>
<evidence type="ECO:0000313" key="2">
    <source>
        <dbReference type="Proteomes" id="UP000198512"/>
    </source>
</evidence>
<comment type="caution">
    <text evidence="1">The sequence shown here is derived from an EMBL/GenBank/DDBJ whole genome shotgun (WGS) entry which is preliminary data.</text>
</comment>
<sequence>MLEIVSRLADDVSGSKARAAARVQGAEACSVLYDQILHSLMFPAQPVAPATTPALPASAMHDAAAQAAPQAATEGSLIAEQRAYASRLQVIDHGRNGLAANAWPLIAAPSPANEPGTALATRSTTDNEPMILPWEQLLARMALQQRLSG</sequence>
<organism evidence="1 2">
    <name type="scientific">Pseudomonas cuatrocienegasensis</name>
    <dbReference type="NCBI Taxonomy" id="543360"/>
    <lineage>
        <taxon>Bacteria</taxon>
        <taxon>Pseudomonadati</taxon>
        <taxon>Pseudomonadota</taxon>
        <taxon>Gammaproteobacteria</taxon>
        <taxon>Pseudomonadales</taxon>
        <taxon>Pseudomonadaceae</taxon>
        <taxon>Pseudomonas</taxon>
    </lineage>
</organism>
<dbReference type="Proteomes" id="UP000198512">
    <property type="component" value="Unassembled WGS sequence"/>
</dbReference>